<dbReference type="InterPro" id="IPR048447">
    <property type="entry name" value="DUF1980_C"/>
</dbReference>
<keyword evidence="2" id="KW-1133">Transmembrane helix</keyword>
<dbReference type="InterPro" id="IPR052955">
    <property type="entry name" value="UPF0703_membrane_permease"/>
</dbReference>
<feature type="transmembrane region" description="Helical" evidence="2">
    <location>
        <begin position="45"/>
        <end position="65"/>
    </location>
</feature>
<evidence type="ECO:0000259" key="3">
    <source>
        <dbReference type="Pfam" id="PF09323"/>
    </source>
</evidence>
<dbReference type="Proteomes" id="UP000032534">
    <property type="component" value="Unassembled WGS sequence"/>
</dbReference>
<evidence type="ECO:0000313" key="5">
    <source>
        <dbReference type="EMBL" id="KJD44590.1"/>
    </source>
</evidence>
<feature type="domain" description="DUF1980" evidence="3">
    <location>
        <begin position="14"/>
        <end position="120"/>
    </location>
</feature>
<keyword evidence="2" id="KW-0812">Transmembrane</keyword>
<sequence length="325" mass="36040">MNSTFSIRWQYGMRSLLMIGLAVYIITLSQSNSLHYYLAPQMQKLLLLCPVPLLFIALAMAWHGIAGEREGEDLCDCEHPLPQSWFKKTLVYGMLLIPLLFGSLLPNQALGSDMAAKKGMSFTYPNPEIRRKTDIQTTKAPTSSILSTASPAPASPPPGGKWSQETLDQLFVPPDKYNVEFAELAKRLYQQPIIQIKPEIFSETIGAIELYKHAFEGKKVQVTGFVYKDGSLPGKGLFAVGRFLVMCCTADAMPFGIIVQSKKVPSFDKDTWVTIEGTLHATQKGNTPVLEIRSEKITTVAQPESPYVYTQADSVATFDRLNATH</sequence>
<reference evidence="5 6" key="1">
    <citation type="submission" date="2014-11" db="EMBL/GenBank/DDBJ databases">
        <title>Draft Genome Sequences of Paenibacillus polymyxa NRRL B-30509 and Paenibacillus terrae NRRL B-30644, Strains from a Poultry Environment that Produce Tridecaptin A and Paenicidins.</title>
        <authorList>
            <person name="van Belkum M.J."/>
            <person name="Lohans C.T."/>
            <person name="Vederas J.C."/>
        </authorList>
    </citation>
    <scope>NUCLEOTIDE SEQUENCE [LARGE SCALE GENOMIC DNA]</scope>
    <source>
        <strain evidence="5 6">NRRL B-30644</strain>
    </source>
</reference>
<dbReference type="PATRIC" id="fig|159743.3.peg.3662"/>
<protein>
    <submittedName>
        <fullName evidence="5">Membrane protein</fullName>
    </submittedName>
</protein>
<dbReference type="NCBIfam" id="TIGR03943">
    <property type="entry name" value="TIGR03943 family putative permease subunit"/>
    <property type="match status" value="1"/>
</dbReference>
<dbReference type="PANTHER" id="PTHR40047:SF1">
    <property type="entry name" value="UPF0703 PROTEIN YCGQ"/>
    <property type="match status" value="1"/>
</dbReference>
<evidence type="ECO:0000256" key="1">
    <source>
        <dbReference type="SAM" id="MobiDB-lite"/>
    </source>
</evidence>
<feature type="transmembrane region" description="Helical" evidence="2">
    <location>
        <begin position="16"/>
        <end position="38"/>
    </location>
</feature>
<feature type="region of interest" description="Disordered" evidence="1">
    <location>
        <begin position="132"/>
        <end position="160"/>
    </location>
</feature>
<keyword evidence="6" id="KW-1185">Reference proteome</keyword>
<dbReference type="EMBL" id="JTHP01000033">
    <property type="protein sequence ID" value="KJD44590.1"/>
    <property type="molecule type" value="Genomic_DNA"/>
</dbReference>
<evidence type="ECO:0000259" key="4">
    <source>
        <dbReference type="Pfam" id="PF21537"/>
    </source>
</evidence>
<dbReference type="AlphaFoldDB" id="A0A0D7WZJ7"/>
<feature type="domain" description="DUF1980" evidence="4">
    <location>
        <begin position="175"/>
        <end position="309"/>
    </location>
</feature>
<dbReference type="RefSeq" id="WP_044647182.1">
    <property type="nucleotide sequence ID" value="NZ_JTHP01000033.1"/>
</dbReference>
<comment type="caution">
    <text evidence="5">The sequence shown here is derived from an EMBL/GenBank/DDBJ whole genome shotgun (WGS) entry which is preliminary data.</text>
</comment>
<dbReference type="PANTHER" id="PTHR40047">
    <property type="entry name" value="UPF0703 PROTEIN YCGQ"/>
    <property type="match status" value="1"/>
</dbReference>
<gene>
    <name evidence="5" type="ORF">QD47_16475</name>
</gene>
<feature type="transmembrane region" description="Helical" evidence="2">
    <location>
        <begin position="90"/>
        <end position="110"/>
    </location>
</feature>
<dbReference type="OrthoDB" id="9770408at2"/>
<name>A0A0D7WZJ7_9BACL</name>
<accession>A0A0D7WZJ7</accession>
<dbReference type="InterPro" id="IPR048493">
    <property type="entry name" value="DUF1980_N"/>
</dbReference>
<dbReference type="InterPro" id="IPR015402">
    <property type="entry name" value="DUF1980"/>
</dbReference>
<keyword evidence="2" id="KW-0472">Membrane</keyword>
<evidence type="ECO:0000313" key="6">
    <source>
        <dbReference type="Proteomes" id="UP000032534"/>
    </source>
</evidence>
<organism evidence="5 6">
    <name type="scientific">Paenibacillus terrae</name>
    <dbReference type="NCBI Taxonomy" id="159743"/>
    <lineage>
        <taxon>Bacteria</taxon>
        <taxon>Bacillati</taxon>
        <taxon>Bacillota</taxon>
        <taxon>Bacilli</taxon>
        <taxon>Bacillales</taxon>
        <taxon>Paenibacillaceae</taxon>
        <taxon>Paenibacillus</taxon>
    </lineage>
</organism>
<dbReference type="Pfam" id="PF09323">
    <property type="entry name" value="DUF1980"/>
    <property type="match status" value="1"/>
</dbReference>
<feature type="compositionally biased region" description="Low complexity" evidence="1">
    <location>
        <begin position="140"/>
        <end position="152"/>
    </location>
</feature>
<evidence type="ECO:0000256" key="2">
    <source>
        <dbReference type="SAM" id="Phobius"/>
    </source>
</evidence>
<dbReference type="Pfam" id="PF21537">
    <property type="entry name" value="DUF1980_C"/>
    <property type="match status" value="1"/>
</dbReference>
<proteinExistence type="predicted"/>